<dbReference type="PANTHER" id="PTHR12110:SF21">
    <property type="entry name" value="XYLOSE ISOMERASE-LIKE TIM BARREL DOMAIN-CONTAINING PROTEIN"/>
    <property type="match status" value="1"/>
</dbReference>
<dbReference type="RefSeq" id="WP_131015690.1">
    <property type="nucleotide sequence ID" value="NZ_SIRE01000016.1"/>
</dbReference>
<dbReference type="InterPro" id="IPR013022">
    <property type="entry name" value="Xyl_isomerase-like_TIM-brl"/>
</dbReference>
<protein>
    <submittedName>
        <fullName evidence="2">Sugar phosphate isomerase/epimerase</fullName>
    </submittedName>
</protein>
<dbReference type="Proteomes" id="UP000293142">
    <property type="component" value="Unassembled WGS sequence"/>
</dbReference>
<comment type="caution">
    <text evidence="2">The sequence shown here is derived from an EMBL/GenBank/DDBJ whole genome shotgun (WGS) entry which is preliminary data.</text>
</comment>
<evidence type="ECO:0000259" key="1">
    <source>
        <dbReference type="Pfam" id="PF01261"/>
    </source>
</evidence>
<organism evidence="2 3">
    <name type="scientific">Paenibacillus thalictri</name>
    <dbReference type="NCBI Taxonomy" id="2527873"/>
    <lineage>
        <taxon>Bacteria</taxon>
        <taxon>Bacillati</taxon>
        <taxon>Bacillota</taxon>
        <taxon>Bacilli</taxon>
        <taxon>Bacillales</taxon>
        <taxon>Paenibacillaceae</taxon>
        <taxon>Paenibacillus</taxon>
    </lineage>
</organism>
<keyword evidence="3" id="KW-1185">Reference proteome</keyword>
<dbReference type="EMBL" id="SIRE01000016">
    <property type="protein sequence ID" value="TBL75778.1"/>
    <property type="molecule type" value="Genomic_DNA"/>
</dbReference>
<sequence>MKLGVFLKLFRTRSLEDALAHAASQGIQAVEIATGGYVGNHHLNPKEVLGNTQEIENIKRAVTQNGLTISALSCHGNPLHPNPAIAQEHHEDFINSILLAKELGVDTVVNFSGCPGESETSQRPVWITCPWPTDFIETLTWQWEQKVIPYWEKMGKFAREQGIKIAVEPHPGFVVYNTETAIRLCEAAGDHVGINFDPSHLFWQGMDPVQSILRLGSKIYHFHAKDTAIYKHNNELNGVLDTKSYRDIANRSWAFRTVGYGHGAELWKEMISALRTAGYSGAISIEHEDGLMSTQEGFSKAVRFLQDVLITEDSGEMYWAR</sequence>
<dbReference type="AlphaFoldDB" id="A0A4Q9DMD4"/>
<feature type="domain" description="Xylose isomerase-like TIM barrel" evidence="1">
    <location>
        <begin position="20"/>
        <end position="307"/>
    </location>
</feature>
<evidence type="ECO:0000313" key="2">
    <source>
        <dbReference type="EMBL" id="TBL75778.1"/>
    </source>
</evidence>
<accession>A0A4Q9DMD4</accession>
<reference evidence="2 3" key="1">
    <citation type="submission" date="2019-02" db="EMBL/GenBank/DDBJ databases">
        <title>Paenibacillus sp. nov., isolated from surface-sterilized tissue of Thalictrum simplex L.</title>
        <authorList>
            <person name="Tuo L."/>
        </authorList>
    </citation>
    <scope>NUCLEOTIDE SEQUENCE [LARGE SCALE GENOMIC DNA]</scope>
    <source>
        <strain evidence="2 3">N2SHLJ1</strain>
    </source>
</reference>
<proteinExistence type="predicted"/>
<keyword evidence="2" id="KW-0413">Isomerase</keyword>
<name>A0A4Q9DMD4_9BACL</name>
<gene>
    <name evidence="2" type="ORF">EYB31_22625</name>
</gene>
<dbReference type="SUPFAM" id="SSF51658">
    <property type="entry name" value="Xylose isomerase-like"/>
    <property type="match status" value="1"/>
</dbReference>
<evidence type="ECO:0000313" key="3">
    <source>
        <dbReference type="Proteomes" id="UP000293142"/>
    </source>
</evidence>
<dbReference type="GO" id="GO:0016853">
    <property type="term" value="F:isomerase activity"/>
    <property type="evidence" value="ECO:0007669"/>
    <property type="project" value="UniProtKB-KW"/>
</dbReference>
<dbReference type="Gene3D" id="3.20.20.150">
    <property type="entry name" value="Divalent-metal-dependent TIM barrel enzymes"/>
    <property type="match status" value="1"/>
</dbReference>
<dbReference type="InterPro" id="IPR050312">
    <property type="entry name" value="IolE/XylAMocC-like"/>
</dbReference>
<dbReference type="InterPro" id="IPR036237">
    <property type="entry name" value="Xyl_isomerase-like_sf"/>
</dbReference>
<dbReference type="OrthoDB" id="9779184at2"/>
<dbReference type="PANTHER" id="PTHR12110">
    <property type="entry name" value="HYDROXYPYRUVATE ISOMERASE"/>
    <property type="match status" value="1"/>
</dbReference>
<dbReference type="Pfam" id="PF01261">
    <property type="entry name" value="AP_endonuc_2"/>
    <property type="match status" value="1"/>
</dbReference>